<dbReference type="SUPFAM" id="SSF160369">
    <property type="entry name" value="Ribosomal protein L10-like"/>
    <property type="match status" value="1"/>
</dbReference>
<sequence length="179" mass="19374">MTKQEKLNLVEELSQKLANTENFYIVDAGTMTVAEVNNFRQACFNKGIEYRVVKNTLIAKALEALNNDVDYADFNANVLKGFSGIMFSEAGNTPAKVLKEVHKGAAKDRQLPALKGASIDSTLFIGADQLETLSNIKSKNELIGDVIGLLQSPAKNVISALKSGQDTIAGVLKTLEERA</sequence>
<dbReference type="AlphaFoldDB" id="A0A316A5E6"/>
<protein>
    <recommendedName>
        <fullName evidence="5">Large ribosomal subunit protein uL10</fullName>
    </recommendedName>
    <alternativeName>
        <fullName evidence="6">50S ribosomal protein L10</fullName>
    </alternativeName>
</protein>
<proteinExistence type="inferred from homology"/>
<dbReference type="GO" id="GO:1990904">
    <property type="term" value="C:ribonucleoprotein complex"/>
    <property type="evidence" value="ECO:0007669"/>
    <property type="project" value="UniProtKB-KW"/>
</dbReference>
<dbReference type="InterPro" id="IPR047865">
    <property type="entry name" value="Ribosomal_uL10_bac_type"/>
</dbReference>
<keyword evidence="8" id="KW-1185">Reference proteome</keyword>
<evidence type="ECO:0000313" key="8">
    <source>
        <dbReference type="Proteomes" id="UP000245535"/>
    </source>
</evidence>
<dbReference type="GO" id="GO:0005840">
    <property type="term" value="C:ribosome"/>
    <property type="evidence" value="ECO:0007669"/>
    <property type="project" value="UniProtKB-KW"/>
</dbReference>
<comment type="similarity">
    <text evidence="2">Belongs to the universal ribosomal protein uL10 family.</text>
</comment>
<dbReference type="Gene3D" id="3.30.70.1730">
    <property type="match status" value="1"/>
</dbReference>
<keyword evidence="4" id="KW-0687">Ribonucleoprotein</keyword>
<dbReference type="NCBIfam" id="NF000955">
    <property type="entry name" value="PRK00099.1-1"/>
    <property type="match status" value="1"/>
</dbReference>
<organism evidence="7 8">
    <name type="scientific">Sediminitomix flava</name>
    <dbReference type="NCBI Taxonomy" id="379075"/>
    <lineage>
        <taxon>Bacteria</taxon>
        <taxon>Pseudomonadati</taxon>
        <taxon>Bacteroidota</taxon>
        <taxon>Cytophagia</taxon>
        <taxon>Cytophagales</taxon>
        <taxon>Flammeovirgaceae</taxon>
        <taxon>Sediminitomix</taxon>
    </lineage>
</organism>
<dbReference type="Proteomes" id="UP000245535">
    <property type="component" value="Unassembled WGS sequence"/>
</dbReference>
<reference evidence="7 8" key="1">
    <citation type="submission" date="2018-03" db="EMBL/GenBank/DDBJ databases">
        <title>Genomic Encyclopedia of Archaeal and Bacterial Type Strains, Phase II (KMG-II): from individual species to whole genera.</title>
        <authorList>
            <person name="Goeker M."/>
        </authorList>
    </citation>
    <scope>NUCLEOTIDE SEQUENCE [LARGE SCALE GENOMIC DNA]</scope>
    <source>
        <strain evidence="7 8">DSM 28229</strain>
    </source>
</reference>
<evidence type="ECO:0000313" key="7">
    <source>
        <dbReference type="EMBL" id="PWJ44987.1"/>
    </source>
</evidence>
<comment type="caution">
    <text evidence="7">The sequence shown here is derived from an EMBL/GenBank/DDBJ whole genome shotgun (WGS) entry which is preliminary data.</text>
</comment>
<gene>
    <name evidence="7" type="ORF">BC781_1011385</name>
</gene>
<evidence type="ECO:0000256" key="5">
    <source>
        <dbReference type="ARBA" id="ARBA00035202"/>
    </source>
</evidence>
<dbReference type="EMBL" id="QGDO01000001">
    <property type="protein sequence ID" value="PWJ44987.1"/>
    <property type="molecule type" value="Genomic_DNA"/>
</dbReference>
<keyword evidence="3 7" id="KW-0689">Ribosomal protein</keyword>
<accession>A0A316A5E6</accession>
<evidence type="ECO:0000256" key="4">
    <source>
        <dbReference type="ARBA" id="ARBA00023274"/>
    </source>
</evidence>
<dbReference type="PANTHER" id="PTHR11560">
    <property type="entry name" value="39S RIBOSOMAL PROTEIN L10, MITOCHONDRIAL"/>
    <property type="match status" value="1"/>
</dbReference>
<dbReference type="InterPro" id="IPR043141">
    <property type="entry name" value="Ribosomal_uL10-like_sf"/>
</dbReference>
<dbReference type="CDD" id="cd05797">
    <property type="entry name" value="Ribosomal_L10"/>
    <property type="match status" value="1"/>
</dbReference>
<evidence type="ECO:0000256" key="3">
    <source>
        <dbReference type="ARBA" id="ARBA00022980"/>
    </source>
</evidence>
<dbReference type="RefSeq" id="WP_109616446.1">
    <property type="nucleotide sequence ID" value="NZ_QGDO01000001.1"/>
</dbReference>
<dbReference type="Pfam" id="PF00466">
    <property type="entry name" value="Ribosomal_L10"/>
    <property type="match status" value="1"/>
</dbReference>
<evidence type="ECO:0000256" key="1">
    <source>
        <dbReference type="ARBA" id="ARBA00002633"/>
    </source>
</evidence>
<comment type="function">
    <text evidence="1">Forms part of the ribosomal stalk, playing a central role in the interaction of the ribosome with GTP-bound translation factors.</text>
</comment>
<dbReference type="OrthoDB" id="1523686at2"/>
<evidence type="ECO:0000256" key="2">
    <source>
        <dbReference type="ARBA" id="ARBA00008889"/>
    </source>
</evidence>
<name>A0A316A5E6_SEDFL</name>
<dbReference type="InterPro" id="IPR001790">
    <property type="entry name" value="Ribosomal_uL10"/>
</dbReference>
<evidence type="ECO:0000256" key="6">
    <source>
        <dbReference type="ARBA" id="ARBA00035502"/>
    </source>
</evidence>